<evidence type="ECO:0000313" key="2">
    <source>
        <dbReference type="EMBL" id="MXQ84293.1"/>
    </source>
</evidence>
<keyword evidence="3" id="KW-1185">Reference proteome</keyword>
<dbReference type="AlphaFoldDB" id="A0A6B0R9Z3"/>
<accession>A0A6B0R9Z3</accession>
<reference evidence="2" key="1">
    <citation type="submission" date="2019-10" db="EMBL/GenBank/DDBJ databases">
        <title>The sequence and de novo assembly of the wild yak genome.</title>
        <authorList>
            <person name="Liu Y."/>
        </authorList>
    </citation>
    <scope>NUCLEOTIDE SEQUENCE [LARGE SCALE GENOMIC DNA]</scope>
    <source>
        <strain evidence="2">WY2019</strain>
    </source>
</reference>
<name>A0A6B0R9Z3_9CETA</name>
<feature type="region of interest" description="Disordered" evidence="1">
    <location>
        <begin position="1"/>
        <end position="22"/>
    </location>
</feature>
<dbReference type="EMBL" id="VBQZ03000020">
    <property type="protein sequence ID" value="MXQ84293.1"/>
    <property type="molecule type" value="Genomic_DNA"/>
</dbReference>
<feature type="compositionally biased region" description="Basic and acidic residues" evidence="1">
    <location>
        <begin position="1"/>
        <end position="16"/>
    </location>
</feature>
<evidence type="ECO:0000313" key="3">
    <source>
        <dbReference type="Proteomes" id="UP000322234"/>
    </source>
</evidence>
<evidence type="ECO:0000256" key="1">
    <source>
        <dbReference type="SAM" id="MobiDB-lite"/>
    </source>
</evidence>
<protein>
    <submittedName>
        <fullName evidence="2">Uncharacterized protein</fullName>
    </submittedName>
</protein>
<proteinExistence type="predicted"/>
<organism evidence="2 3">
    <name type="scientific">Bos mutus</name>
    <name type="common">wild yak</name>
    <dbReference type="NCBI Taxonomy" id="72004"/>
    <lineage>
        <taxon>Eukaryota</taxon>
        <taxon>Metazoa</taxon>
        <taxon>Chordata</taxon>
        <taxon>Craniata</taxon>
        <taxon>Vertebrata</taxon>
        <taxon>Euteleostomi</taxon>
        <taxon>Mammalia</taxon>
        <taxon>Eutheria</taxon>
        <taxon>Laurasiatheria</taxon>
        <taxon>Artiodactyla</taxon>
        <taxon>Ruminantia</taxon>
        <taxon>Pecora</taxon>
        <taxon>Bovidae</taxon>
        <taxon>Bovinae</taxon>
        <taxon>Bos</taxon>
    </lineage>
</organism>
<dbReference type="Proteomes" id="UP000322234">
    <property type="component" value="Unassembled WGS sequence"/>
</dbReference>
<comment type="caution">
    <text evidence="2">The sequence shown here is derived from an EMBL/GenBank/DDBJ whole genome shotgun (WGS) entry which is preliminary data.</text>
</comment>
<gene>
    <name evidence="2" type="ORF">E5288_WYG014190</name>
</gene>
<sequence length="94" mass="10531">MESKSQPIRDIRKPEETYPNLSALPEEATAGTKALVPHGFHEKEIRHLGQESPGRAEFAVVRLLCINPEGFSFHSLCDQLPSVEITVPPELLWL</sequence>